<name>A0A381XZV6_9ZZZZ</name>
<dbReference type="GO" id="GO:0005737">
    <property type="term" value="C:cytoplasm"/>
    <property type="evidence" value="ECO:0007669"/>
    <property type="project" value="InterPro"/>
</dbReference>
<evidence type="ECO:0000256" key="6">
    <source>
        <dbReference type="ARBA" id="ARBA00023266"/>
    </source>
</evidence>
<dbReference type="GO" id="GO:0001514">
    <property type="term" value="P:selenocysteine incorporation"/>
    <property type="evidence" value="ECO:0007669"/>
    <property type="project" value="InterPro"/>
</dbReference>
<keyword evidence="2" id="KW-0963">Cytoplasm</keyword>
<proteinExistence type="inferred from homology"/>
<dbReference type="GO" id="GO:0004125">
    <property type="term" value="F:L-seryl-tRNA(Sec) selenium transferase activity"/>
    <property type="evidence" value="ECO:0007669"/>
    <property type="project" value="InterPro"/>
</dbReference>
<evidence type="ECO:0000256" key="1">
    <source>
        <dbReference type="ARBA" id="ARBA00001933"/>
    </source>
</evidence>
<dbReference type="AlphaFoldDB" id="A0A381XZV6"/>
<evidence type="ECO:0000313" key="7">
    <source>
        <dbReference type="EMBL" id="SVA69763.1"/>
    </source>
</evidence>
<dbReference type="InterPro" id="IPR015424">
    <property type="entry name" value="PyrdxlP-dep_Trfase"/>
</dbReference>
<dbReference type="InterPro" id="IPR015421">
    <property type="entry name" value="PyrdxlP-dep_Trfase_major"/>
</dbReference>
<organism evidence="7">
    <name type="scientific">marine metagenome</name>
    <dbReference type="NCBI Taxonomy" id="408172"/>
    <lineage>
        <taxon>unclassified sequences</taxon>
        <taxon>metagenomes</taxon>
        <taxon>ecological metagenomes</taxon>
    </lineage>
</organism>
<dbReference type="Pfam" id="PF03841">
    <property type="entry name" value="SelA"/>
    <property type="match status" value="1"/>
</dbReference>
<evidence type="ECO:0000256" key="2">
    <source>
        <dbReference type="ARBA" id="ARBA00022490"/>
    </source>
</evidence>
<reference evidence="7" key="1">
    <citation type="submission" date="2018-05" db="EMBL/GenBank/DDBJ databases">
        <authorList>
            <person name="Lanie J.A."/>
            <person name="Ng W.-L."/>
            <person name="Kazmierczak K.M."/>
            <person name="Andrzejewski T.M."/>
            <person name="Davidsen T.M."/>
            <person name="Wayne K.J."/>
            <person name="Tettelin H."/>
            <person name="Glass J.I."/>
            <person name="Rusch D."/>
            <person name="Podicherti R."/>
            <person name="Tsui H.-C.T."/>
            <person name="Winkler M.E."/>
        </authorList>
    </citation>
    <scope>NUCLEOTIDE SEQUENCE</scope>
</reference>
<keyword evidence="3" id="KW-0808">Transferase</keyword>
<keyword evidence="5" id="KW-0648">Protein biosynthesis</keyword>
<gene>
    <name evidence="7" type="ORF">METZ01_LOCUS122617</name>
</gene>
<evidence type="ECO:0000256" key="5">
    <source>
        <dbReference type="ARBA" id="ARBA00022917"/>
    </source>
</evidence>
<dbReference type="EMBL" id="UINC01016826">
    <property type="protein sequence ID" value="SVA69763.1"/>
    <property type="molecule type" value="Genomic_DNA"/>
</dbReference>
<dbReference type="NCBIfam" id="TIGR00474">
    <property type="entry name" value="selA"/>
    <property type="match status" value="1"/>
</dbReference>
<dbReference type="InterPro" id="IPR004534">
    <property type="entry name" value="SelA_trans"/>
</dbReference>
<evidence type="ECO:0008006" key="8">
    <source>
        <dbReference type="Google" id="ProtNLM"/>
    </source>
</evidence>
<evidence type="ECO:0000256" key="4">
    <source>
        <dbReference type="ARBA" id="ARBA00022898"/>
    </source>
</evidence>
<dbReference type="SUPFAM" id="SSF53383">
    <property type="entry name" value="PLP-dependent transferases"/>
    <property type="match status" value="1"/>
</dbReference>
<evidence type="ECO:0000256" key="3">
    <source>
        <dbReference type="ARBA" id="ARBA00022679"/>
    </source>
</evidence>
<keyword evidence="6" id="KW-0711">Selenium</keyword>
<dbReference type="HAMAP" id="MF_00423">
    <property type="entry name" value="SelA"/>
    <property type="match status" value="1"/>
</dbReference>
<comment type="cofactor">
    <cofactor evidence="1">
        <name>pyridoxal 5'-phosphate</name>
        <dbReference type="ChEBI" id="CHEBI:597326"/>
    </cofactor>
</comment>
<accession>A0A381XZV6</accession>
<dbReference type="PANTHER" id="PTHR32328">
    <property type="entry name" value="L-SERYL-TRNA(SEC) SELENIUM TRANSFERASE"/>
    <property type="match status" value="1"/>
</dbReference>
<dbReference type="Gene3D" id="3.40.640.10">
    <property type="entry name" value="Type I PLP-dependent aspartate aminotransferase-like (Major domain)"/>
    <property type="match status" value="1"/>
</dbReference>
<dbReference type="InterPro" id="IPR018319">
    <property type="entry name" value="SelA-like"/>
</dbReference>
<sequence>MSKNQFQNLPSVSEVLLEIKELNRLDNSIITYFVNKEISWYRKQAKLNKLAESRSEITKKIVQKVSQYCRPSMKNIINGTGIVLHTGFGRAPIQKTRLKNVINRLGGYSNLEFNLETGTRGNRLDHVRDHCAAITGSENSLMVNNNAAAVLLALNTLAEGKEVIISRGQEVEIGGSFRIPDIVRKSNCFLKEVGTTNRTHLNDYKKAINTKTGLILWVHTSNYVVKGFTKEVSLHELVELGKKKHIPVMADLGSGALIKLSKRDLPEEILVQDVVKSGSVVITFSGDKLLGGPQAGIIVGKNRLLKRMELNPIYRTIRCGKFTIALMEETLRTYRSEEITKNNLTLSLLSTKRVMLKKRGRKIIQSISTKRKSRLGIALIESTVEAGSGSLPACEIESMALRFYPKNQKISELAYRFRTGKIPVVGYISGNRFFIDLKTILPNQVALLIDVINQV</sequence>
<protein>
    <recommendedName>
        <fullName evidence="8">L-seryl-tRNA selenium transferase N-terminal domain-containing protein</fullName>
    </recommendedName>
</protein>
<dbReference type="Gene3D" id="3.90.1150.180">
    <property type="match status" value="1"/>
</dbReference>
<dbReference type="PANTHER" id="PTHR32328:SF0">
    <property type="entry name" value="L-SERYL-TRNA(SEC) SELENIUM TRANSFERASE"/>
    <property type="match status" value="1"/>
</dbReference>
<keyword evidence="4" id="KW-0663">Pyridoxal phosphate</keyword>